<dbReference type="SUPFAM" id="SSF51316">
    <property type="entry name" value="Mss4-like"/>
    <property type="match status" value="1"/>
</dbReference>
<dbReference type="InterPro" id="IPR002579">
    <property type="entry name" value="Met_Sox_Rdtase_MsrB_dom"/>
</dbReference>
<dbReference type="InterPro" id="IPR006311">
    <property type="entry name" value="TAT_signal"/>
</dbReference>
<reference evidence="5" key="2">
    <citation type="submission" date="2023-01" db="EMBL/GenBank/DDBJ databases">
        <title>Draft genome sequence of Maritalea porphyrae strain NBRC 107169.</title>
        <authorList>
            <person name="Sun Q."/>
            <person name="Mori K."/>
        </authorList>
    </citation>
    <scope>NUCLEOTIDE SEQUENCE</scope>
    <source>
        <strain evidence="5">NBRC 107169</strain>
    </source>
</reference>
<dbReference type="Pfam" id="PF01641">
    <property type="entry name" value="SelR"/>
    <property type="match status" value="1"/>
</dbReference>
<keyword evidence="2" id="KW-0560">Oxidoreductase</keyword>
<dbReference type="EMBL" id="BSNI01000002">
    <property type="protein sequence ID" value="GLQ16862.1"/>
    <property type="molecule type" value="Genomic_DNA"/>
</dbReference>
<sequence length="177" mass="19684">MKNDGKINRRNLIKKSGFLFGGFAVAGLGASAFIWQSDGQNSAIAAEGSFESERTPDEWKALLTENQYFILREEKTERPYTSVLLKENRKGTYHCAGCDLAVYPSDTKYESGTGWPSFWASIENAVRTKPDNTLFSARTEVHCRRCGGHFGHIFDDGPEPTGKRHCLNGLALTFKPA</sequence>
<reference evidence="5" key="1">
    <citation type="journal article" date="2014" name="Int. J. Syst. Evol. Microbiol.">
        <title>Complete genome of a new Firmicutes species belonging to the dominant human colonic microbiota ('Ruminococcus bicirculans') reveals two chromosomes and a selective capacity to utilize plant glucans.</title>
        <authorList>
            <consortium name="NISC Comparative Sequencing Program"/>
            <person name="Wegmann U."/>
            <person name="Louis P."/>
            <person name="Goesmann A."/>
            <person name="Henrissat B."/>
            <person name="Duncan S.H."/>
            <person name="Flint H.J."/>
        </authorList>
    </citation>
    <scope>NUCLEOTIDE SEQUENCE</scope>
    <source>
        <strain evidence="5">NBRC 107169</strain>
    </source>
</reference>
<protein>
    <recommendedName>
        <fullName evidence="1">peptide-methionine (R)-S-oxide reductase</fullName>
        <ecNumber evidence="1">1.8.4.12</ecNumber>
    </recommendedName>
</protein>
<dbReference type="EC" id="1.8.4.12" evidence="1"/>
<comment type="catalytic activity">
    <reaction evidence="3">
        <text>L-methionyl-[protein] + [thioredoxin]-disulfide + H2O = L-methionyl-(R)-S-oxide-[protein] + [thioredoxin]-dithiol</text>
        <dbReference type="Rhea" id="RHEA:24164"/>
        <dbReference type="Rhea" id="RHEA-COMP:10698"/>
        <dbReference type="Rhea" id="RHEA-COMP:10700"/>
        <dbReference type="Rhea" id="RHEA-COMP:12313"/>
        <dbReference type="Rhea" id="RHEA-COMP:12314"/>
        <dbReference type="ChEBI" id="CHEBI:15377"/>
        <dbReference type="ChEBI" id="CHEBI:16044"/>
        <dbReference type="ChEBI" id="CHEBI:29950"/>
        <dbReference type="ChEBI" id="CHEBI:45764"/>
        <dbReference type="ChEBI" id="CHEBI:50058"/>
        <dbReference type="EC" id="1.8.4.12"/>
    </reaction>
</comment>
<evidence type="ECO:0000259" key="4">
    <source>
        <dbReference type="PROSITE" id="PS51790"/>
    </source>
</evidence>
<dbReference type="PANTHER" id="PTHR10173:SF57">
    <property type="entry name" value="PEPTIDE-METHIONINE (R)-S-OXIDE REDUCTASE"/>
    <property type="match status" value="1"/>
</dbReference>
<name>A0ABQ5UQD7_9HYPH</name>
<dbReference type="Gene3D" id="2.170.150.20">
    <property type="entry name" value="Peptide methionine sulfoxide reductase"/>
    <property type="match status" value="1"/>
</dbReference>
<proteinExistence type="predicted"/>
<dbReference type="PROSITE" id="PS51790">
    <property type="entry name" value="MSRB"/>
    <property type="match status" value="1"/>
</dbReference>
<accession>A0ABQ5UQD7</accession>
<dbReference type="NCBIfam" id="TIGR00357">
    <property type="entry name" value="peptide-methionine (R)-S-oxide reductase MsrB"/>
    <property type="match status" value="1"/>
</dbReference>
<dbReference type="PROSITE" id="PS51318">
    <property type="entry name" value="TAT"/>
    <property type="match status" value="1"/>
</dbReference>
<evidence type="ECO:0000313" key="6">
    <source>
        <dbReference type="Proteomes" id="UP001161405"/>
    </source>
</evidence>
<comment type="caution">
    <text evidence="5">The sequence shown here is derived from an EMBL/GenBank/DDBJ whole genome shotgun (WGS) entry which is preliminary data.</text>
</comment>
<dbReference type="InterPro" id="IPR028427">
    <property type="entry name" value="Met_Sox_Rdtase_MsrB"/>
</dbReference>
<evidence type="ECO:0000256" key="1">
    <source>
        <dbReference type="ARBA" id="ARBA00012499"/>
    </source>
</evidence>
<organism evidence="5 6">
    <name type="scientific">Maritalea porphyrae</name>
    <dbReference type="NCBI Taxonomy" id="880732"/>
    <lineage>
        <taxon>Bacteria</taxon>
        <taxon>Pseudomonadati</taxon>
        <taxon>Pseudomonadota</taxon>
        <taxon>Alphaproteobacteria</taxon>
        <taxon>Hyphomicrobiales</taxon>
        <taxon>Devosiaceae</taxon>
        <taxon>Maritalea</taxon>
    </lineage>
</organism>
<feature type="domain" description="MsrB" evidence="4">
    <location>
        <begin position="56"/>
        <end position="177"/>
    </location>
</feature>
<keyword evidence="6" id="KW-1185">Reference proteome</keyword>
<dbReference type="InterPro" id="IPR011057">
    <property type="entry name" value="Mss4-like_sf"/>
</dbReference>
<evidence type="ECO:0000256" key="3">
    <source>
        <dbReference type="ARBA" id="ARBA00048488"/>
    </source>
</evidence>
<dbReference type="Proteomes" id="UP001161405">
    <property type="component" value="Unassembled WGS sequence"/>
</dbReference>
<dbReference type="PANTHER" id="PTHR10173">
    <property type="entry name" value="METHIONINE SULFOXIDE REDUCTASE"/>
    <property type="match status" value="1"/>
</dbReference>
<evidence type="ECO:0000313" key="5">
    <source>
        <dbReference type="EMBL" id="GLQ16862.1"/>
    </source>
</evidence>
<gene>
    <name evidence="5" type="ORF">GCM10007879_11110</name>
</gene>
<dbReference type="RefSeq" id="WP_284362641.1">
    <property type="nucleotide sequence ID" value="NZ_BSNI01000002.1"/>
</dbReference>
<evidence type="ECO:0000256" key="2">
    <source>
        <dbReference type="ARBA" id="ARBA00023002"/>
    </source>
</evidence>